<evidence type="ECO:0000313" key="5">
    <source>
        <dbReference type="EMBL" id="GAA4906137.1"/>
    </source>
</evidence>
<evidence type="ECO:0000256" key="3">
    <source>
        <dbReference type="ARBA" id="ARBA00023082"/>
    </source>
</evidence>
<dbReference type="InterPro" id="IPR013324">
    <property type="entry name" value="RNA_pol_sigma_r3/r4-like"/>
</dbReference>
<gene>
    <name evidence="5" type="ORF">GCM10023313_06040</name>
</gene>
<reference evidence="6" key="1">
    <citation type="journal article" date="2019" name="Int. J. Syst. Evol. Microbiol.">
        <title>The Global Catalogue of Microorganisms (GCM) 10K type strain sequencing project: providing services to taxonomists for standard genome sequencing and annotation.</title>
        <authorList>
            <consortium name="The Broad Institute Genomics Platform"/>
            <consortium name="The Broad Institute Genome Sequencing Center for Infectious Disease"/>
            <person name="Wu L."/>
            <person name="Ma J."/>
        </authorList>
    </citation>
    <scope>NUCLEOTIDE SEQUENCE [LARGE SCALE GENOMIC DNA]</scope>
    <source>
        <strain evidence="6">JCM 18283</strain>
    </source>
</reference>
<dbReference type="PANTHER" id="PTHR43133:SF46">
    <property type="entry name" value="RNA POLYMERASE SIGMA-70 FACTOR ECF SUBFAMILY"/>
    <property type="match status" value="1"/>
</dbReference>
<sequence>MQKRIGGTLSESEVLVQFTNGNETALRSIYNATSGKLIRQATKIVGDNFTASCIVQEAFLKAWELRERMRSILHVYRFLRLTVTWKCYAWLNKPANRFSRTKTIYYGDMSLFENSYCQSVSFPKQGTEEQQLDAIGKVLLYLPVKSKDIFDLYFSKGYSYRKIAERYGRSVQGISADIRHSVAKVRQMIQVKSEETKPGKTSLAAYDVFLQGVQLTIFRLRYEQKQSFECIANTLALPLTEVQRQYVRSYHQLRKCSAL</sequence>
<evidence type="ECO:0000313" key="6">
    <source>
        <dbReference type="Proteomes" id="UP001501436"/>
    </source>
</evidence>
<dbReference type="SUPFAM" id="SSF88946">
    <property type="entry name" value="Sigma2 domain of RNA polymerase sigma factors"/>
    <property type="match status" value="1"/>
</dbReference>
<dbReference type="EMBL" id="BAABJI010000001">
    <property type="protein sequence ID" value="GAA4906137.1"/>
    <property type="molecule type" value="Genomic_DNA"/>
</dbReference>
<keyword evidence="4" id="KW-0804">Transcription</keyword>
<dbReference type="NCBIfam" id="TIGR02937">
    <property type="entry name" value="sigma70-ECF"/>
    <property type="match status" value="1"/>
</dbReference>
<evidence type="ECO:0000256" key="2">
    <source>
        <dbReference type="ARBA" id="ARBA00023015"/>
    </source>
</evidence>
<evidence type="ECO:0008006" key="7">
    <source>
        <dbReference type="Google" id="ProtNLM"/>
    </source>
</evidence>
<dbReference type="Gene3D" id="1.10.10.10">
    <property type="entry name" value="Winged helix-like DNA-binding domain superfamily/Winged helix DNA-binding domain"/>
    <property type="match status" value="1"/>
</dbReference>
<name>A0ABP9FLQ0_9SPHI</name>
<proteinExistence type="inferred from homology"/>
<dbReference type="InterPro" id="IPR014284">
    <property type="entry name" value="RNA_pol_sigma-70_dom"/>
</dbReference>
<dbReference type="RefSeq" id="WP_345329424.1">
    <property type="nucleotide sequence ID" value="NZ_BAABJI010000001.1"/>
</dbReference>
<comment type="similarity">
    <text evidence="1">Belongs to the sigma-70 factor family. ECF subfamily.</text>
</comment>
<dbReference type="InterPro" id="IPR013325">
    <property type="entry name" value="RNA_pol_sigma_r2"/>
</dbReference>
<dbReference type="Proteomes" id="UP001501436">
    <property type="component" value="Unassembled WGS sequence"/>
</dbReference>
<dbReference type="InterPro" id="IPR039425">
    <property type="entry name" value="RNA_pol_sigma-70-like"/>
</dbReference>
<accession>A0ABP9FLQ0</accession>
<comment type="caution">
    <text evidence="5">The sequence shown here is derived from an EMBL/GenBank/DDBJ whole genome shotgun (WGS) entry which is preliminary data.</text>
</comment>
<dbReference type="PANTHER" id="PTHR43133">
    <property type="entry name" value="RNA POLYMERASE ECF-TYPE SIGMA FACTO"/>
    <property type="match status" value="1"/>
</dbReference>
<keyword evidence="6" id="KW-1185">Reference proteome</keyword>
<protein>
    <recommendedName>
        <fullName evidence="7">RNA polymerase sigma factor (Sigma-70 family)</fullName>
    </recommendedName>
</protein>
<dbReference type="InterPro" id="IPR036388">
    <property type="entry name" value="WH-like_DNA-bd_sf"/>
</dbReference>
<keyword evidence="2" id="KW-0805">Transcription regulation</keyword>
<keyword evidence="3" id="KW-0731">Sigma factor</keyword>
<evidence type="ECO:0000256" key="4">
    <source>
        <dbReference type="ARBA" id="ARBA00023163"/>
    </source>
</evidence>
<dbReference type="Gene3D" id="1.10.1740.10">
    <property type="match status" value="1"/>
</dbReference>
<organism evidence="5 6">
    <name type="scientific">Mucilaginibacter defluvii</name>
    <dbReference type="NCBI Taxonomy" id="1196019"/>
    <lineage>
        <taxon>Bacteria</taxon>
        <taxon>Pseudomonadati</taxon>
        <taxon>Bacteroidota</taxon>
        <taxon>Sphingobacteriia</taxon>
        <taxon>Sphingobacteriales</taxon>
        <taxon>Sphingobacteriaceae</taxon>
        <taxon>Mucilaginibacter</taxon>
    </lineage>
</organism>
<evidence type="ECO:0000256" key="1">
    <source>
        <dbReference type="ARBA" id="ARBA00010641"/>
    </source>
</evidence>
<dbReference type="SUPFAM" id="SSF88659">
    <property type="entry name" value="Sigma3 and sigma4 domains of RNA polymerase sigma factors"/>
    <property type="match status" value="1"/>
</dbReference>